<dbReference type="InterPro" id="IPR012337">
    <property type="entry name" value="RNaseH-like_sf"/>
</dbReference>
<dbReference type="OrthoDB" id="8064719at2759"/>
<dbReference type="STRING" id="70667.A0A183SST2"/>
<evidence type="ECO:0000313" key="3">
    <source>
        <dbReference type="WBParaSite" id="SSLN_0000753601-mRNA-1"/>
    </source>
</evidence>
<dbReference type="Gene3D" id="3.30.420.10">
    <property type="entry name" value="Ribonuclease H-like superfamily/Ribonuclease H"/>
    <property type="match status" value="1"/>
</dbReference>
<dbReference type="InterPro" id="IPR036397">
    <property type="entry name" value="RNaseH_sf"/>
</dbReference>
<reference evidence="3" key="1">
    <citation type="submission" date="2016-06" db="UniProtKB">
        <authorList>
            <consortium name="WormBaseParasite"/>
        </authorList>
    </citation>
    <scope>IDENTIFICATION</scope>
</reference>
<dbReference type="WBParaSite" id="SSLN_0000753601-mRNA-1">
    <property type="protein sequence ID" value="SSLN_0000753601-mRNA-1"/>
    <property type="gene ID" value="SSLN_0000753601"/>
</dbReference>
<keyword evidence="2" id="KW-1185">Reference proteome</keyword>
<gene>
    <name evidence="1" type="ORF">SSLN_LOCUS7280</name>
</gene>
<evidence type="ECO:0000313" key="2">
    <source>
        <dbReference type="Proteomes" id="UP000275846"/>
    </source>
</evidence>
<reference evidence="1 2" key="2">
    <citation type="submission" date="2018-11" db="EMBL/GenBank/DDBJ databases">
        <authorList>
            <consortium name="Pathogen Informatics"/>
        </authorList>
    </citation>
    <scope>NUCLEOTIDE SEQUENCE [LARGE SCALE GENOMIC DNA]</scope>
    <source>
        <strain evidence="1 2">NST_G2</strain>
    </source>
</reference>
<dbReference type="SUPFAM" id="SSF53098">
    <property type="entry name" value="Ribonuclease H-like"/>
    <property type="match status" value="1"/>
</dbReference>
<accession>A0A183SST2</accession>
<organism evidence="3">
    <name type="scientific">Schistocephalus solidus</name>
    <name type="common">Tapeworm</name>
    <dbReference type="NCBI Taxonomy" id="70667"/>
    <lineage>
        <taxon>Eukaryota</taxon>
        <taxon>Metazoa</taxon>
        <taxon>Spiralia</taxon>
        <taxon>Lophotrochozoa</taxon>
        <taxon>Platyhelminthes</taxon>
        <taxon>Cestoda</taxon>
        <taxon>Eucestoda</taxon>
        <taxon>Diphyllobothriidea</taxon>
        <taxon>Diphyllobothriidae</taxon>
        <taxon>Schistocephalus</taxon>
    </lineage>
</organism>
<dbReference type="GO" id="GO:0003676">
    <property type="term" value="F:nucleic acid binding"/>
    <property type="evidence" value="ECO:0007669"/>
    <property type="project" value="InterPro"/>
</dbReference>
<name>A0A183SST2_SCHSO</name>
<protein>
    <submittedName>
        <fullName evidence="3">Integrase catalytic domain-containing protein</fullName>
    </submittedName>
</protein>
<dbReference type="EMBL" id="UYSU01034072">
    <property type="protein sequence ID" value="VDL93665.1"/>
    <property type="molecule type" value="Genomic_DNA"/>
</dbReference>
<dbReference type="Proteomes" id="UP000275846">
    <property type="component" value="Unassembled WGS sequence"/>
</dbReference>
<proteinExistence type="predicted"/>
<evidence type="ECO:0000313" key="1">
    <source>
        <dbReference type="EMBL" id="VDL93665.1"/>
    </source>
</evidence>
<dbReference type="AlphaFoldDB" id="A0A183SST2"/>
<sequence length="142" mass="15797">MCNPRMLNDLPSTCESLLASTSLRWLLKNAVLVHKPLANSFSYLLTLVDCFIRWPEAIHLPDFAAPIMVKASTGRWLAILGLPSTTTTDRGAQFESYLFQFPLFFFNLYLQPHDRLSPGCLRDGLAVSPPADVHPSRPGQPG</sequence>